<reference evidence="3" key="1">
    <citation type="submission" date="2018-07" db="EMBL/GenBank/DDBJ databases">
        <authorList>
            <consortium name="GenomeTrakr network: Whole genome sequencing for foodborne pathogen traceback"/>
        </authorList>
    </citation>
    <scope>NUCLEOTIDE SEQUENCE</scope>
    <source>
        <strain evidence="3">CVM-N23840</strain>
        <strain evidence="4">CVM-N26101</strain>
    </source>
</reference>
<dbReference type="PRINTS" id="PR01299">
    <property type="entry name" value="PYOCIN"/>
</dbReference>
<evidence type="ECO:0000256" key="1">
    <source>
        <dbReference type="ARBA" id="ARBA00009346"/>
    </source>
</evidence>
<dbReference type="GO" id="GO:0015643">
    <property type="term" value="F:toxic substance binding"/>
    <property type="evidence" value="ECO:0007669"/>
    <property type="project" value="InterPro"/>
</dbReference>
<evidence type="ECO:0000256" key="2">
    <source>
        <dbReference type="ARBA" id="ARBA00023025"/>
    </source>
</evidence>
<dbReference type="InterPro" id="IPR035900">
    <property type="entry name" value="Colicin_E_sf"/>
</dbReference>
<dbReference type="AlphaFoldDB" id="A0A5W0NY23"/>
<gene>
    <name evidence="3" type="ORF">AUA10_12210</name>
    <name evidence="4" type="ORF">AUA59_21175</name>
</gene>
<dbReference type="EMBL" id="AAHGZI010000127">
    <property type="protein sequence ID" value="EBV9897226.1"/>
    <property type="molecule type" value="Genomic_DNA"/>
</dbReference>
<name>A0A5W0NY23_SALER</name>
<evidence type="ECO:0000313" key="3">
    <source>
        <dbReference type="EMBL" id="EBV9412874.1"/>
    </source>
</evidence>
<proteinExistence type="inferred from homology"/>
<dbReference type="Pfam" id="PF01320">
    <property type="entry name" value="Colicin_Pyocin"/>
    <property type="match status" value="1"/>
</dbReference>
<comment type="similarity">
    <text evidence="1">Belongs to the colicins ColE2/ColE8/ColE9 and pyocins S1/S2 family.</text>
</comment>
<dbReference type="SUPFAM" id="SSF47345">
    <property type="entry name" value="Colicin E immunity proteins"/>
    <property type="match status" value="1"/>
</dbReference>
<evidence type="ECO:0000313" key="4">
    <source>
        <dbReference type="EMBL" id="EBV9897226.1"/>
    </source>
</evidence>
<keyword evidence="2" id="KW-0079">Bacteriocin immunity</keyword>
<dbReference type="InterPro" id="IPR000290">
    <property type="entry name" value="Colicin_pyocin"/>
</dbReference>
<dbReference type="GO" id="GO:0030153">
    <property type="term" value="P:bacteriocin immunity"/>
    <property type="evidence" value="ECO:0007669"/>
    <property type="project" value="UniProtKB-KW"/>
</dbReference>
<accession>A0A5W0NY23</accession>
<comment type="caution">
    <text evidence="3">The sequence shown here is derived from an EMBL/GenBank/DDBJ whole genome shotgun (WGS) entry which is preliminary data.</text>
</comment>
<protein>
    <submittedName>
        <fullName evidence="3">Bacteriocin immunity protein</fullName>
    </submittedName>
</protein>
<dbReference type="Gene3D" id="1.10.1200.20">
    <property type="entry name" value="Colicin E immunity protein"/>
    <property type="match status" value="1"/>
</dbReference>
<organism evidence="3">
    <name type="scientific">Salmonella enterica subsp. arizonae serovar 18:z4,z23:-</name>
    <dbReference type="NCBI Taxonomy" id="1192839"/>
    <lineage>
        <taxon>Bacteria</taxon>
        <taxon>Pseudomonadati</taxon>
        <taxon>Pseudomonadota</taxon>
        <taxon>Gammaproteobacteria</taxon>
        <taxon>Enterobacterales</taxon>
        <taxon>Enterobacteriaceae</taxon>
        <taxon>Salmonella</taxon>
    </lineage>
</organism>
<dbReference type="EMBL" id="AAHGVH010000016">
    <property type="protein sequence ID" value="EBV9412874.1"/>
    <property type="molecule type" value="Genomic_DNA"/>
</dbReference>
<dbReference type="CDD" id="cd16363">
    <property type="entry name" value="Col_Im_like"/>
    <property type="match status" value="1"/>
</dbReference>
<sequence>MELGEIMSSIVLKNKIEEYTEQEFLAILKEFRKSTRQAKDLKGSKLDEYLDKLMDNFIQVTAHPKGSDLIVYPEKDEGGEPHRVIEIVKEWRKSQGLPLFKDSWVIE</sequence>